<evidence type="ECO:0000313" key="2">
    <source>
        <dbReference type="Proteomes" id="UP000186817"/>
    </source>
</evidence>
<gene>
    <name evidence="1" type="ORF">AK812_SmicGene43343</name>
</gene>
<organism evidence="1 2">
    <name type="scientific">Symbiodinium microadriaticum</name>
    <name type="common">Dinoflagellate</name>
    <name type="synonym">Zooxanthella microadriatica</name>
    <dbReference type="NCBI Taxonomy" id="2951"/>
    <lineage>
        <taxon>Eukaryota</taxon>
        <taxon>Sar</taxon>
        <taxon>Alveolata</taxon>
        <taxon>Dinophyceae</taxon>
        <taxon>Suessiales</taxon>
        <taxon>Symbiodiniaceae</taxon>
        <taxon>Symbiodinium</taxon>
    </lineage>
</organism>
<dbReference type="Proteomes" id="UP000186817">
    <property type="component" value="Unassembled WGS sequence"/>
</dbReference>
<accession>A0A1Q9C199</accession>
<dbReference type="EMBL" id="LSRX01001952">
    <property type="protein sequence ID" value="OLP76695.1"/>
    <property type="molecule type" value="Genomic_DNA"/>
</dbReference>
<reference evidence="1 2" key="1">
    <citation type="submission" date="2016-02" db="EMBL/GenBank/DDBJ databases">
        <title>Genome analysis of coral dinoflagellate symbionts highlights evolutionary adaptations to a symbiotic lifestyle.</title>
        <authorList>
            <person name="Aranda M."/>
            <person name="Li Y."/>
            <person name="Liew Y.J."/>
            <person name="Baumgarten S."/>
            <person name="Simakov O."/>
            <person name="Wilson M."/>
            <person name="Piel J."/>
            <person name="Ashoor H."/>
            <person name="Bougouffa S."/>
            <person name="Bajic V.B."/>
            <person name="Ryu T."/>
            <person name="Ravasi T."/>
            <person name="Bayer T."/>
            <person name="Micklem G."/>
            <person name="Kim H."/>
            <person name="Bhak J."/>
            <person name="Lajeunesse T.C."/>
            <person name="Voolstra C.R."/>
        </authorList>
    </citation>
    <scope>NUCLEOTIDE SEQUENCE [LARGE SCALE GENOMIC DNA]</scope>
    <source>
        <strain evidence="1 2">CCMP2467</strain>
    </source>
</reference>
<comment type="caution">
    <text evidence="1">The sequence shown here is derived from an EMBL/GenBank/DDBJ whole genome shotgun (WGS) entry which is preliminary data.</text>
</comment>
<keyword evidence="2" id="KW-1185">Reference proteome</keyword>
<sequence length="66" mass="7211">MFALRHLQETDVAADPIHRTDIHLEEGSGTWQSAVVCVLPGWVVPPDSGSDDAALQALLWEETKAE</sequence>
<evidence type="ECO:0000313" key="1">
    <source>
        <dbReference type="EMBL" id="OLP76695.1"/>
    </source>
</evidence>
<proteinExistence type="predicted"/>
<name>A0A1Q9C199_SYMMI</name>
<dbReference type="AlphaFoldDB" id="A0A1Q9C199"/>
<protein>
    <submittedName>
        <fullName evidence="1">Uncharacterized protein</fullName>
    </submittedName>
</protein>